<proteinExistence type="predicted"/>
<dbReference type="OrthoDB" id="3546241at2759"/>
<feature type="region of interest" description="Disordered" evidence="1">
    <location>
        <begin position="1"/>
        <end position="79"/>
    </location>
</feature>
<evidence type="ECO:0000313" key="3">
    <source>
        <dbReference type="Proteomes" id="UP000019487"/>
    </source>
</evidence>
<comment type="caution">
    <text evidence="2">The sequence shown here is derived from an EMBL/GenBank/DDBJ whole genome shotgun (WGS) entry which is preliminary data.</text>
</comment>
<evidence type="ECO:0000313" key="2">
    <source>
        <dbReference type="EMBL" id="ESZ94326.1"/>
    </source>
</evidence>
<reference evidence="2 3" key="1">
    <citation type="journal article" date="2014" name="Genome Announc.">
        <title>Draft genome sequence of Sclerotinia borealis, a psychrophilic plant pathogenic fungus.</title>
        <authorList>
            <person name="Mardanov A.V."/>
            <person name="Beletsky A.V."/>
            <person name="Kadnikov V.V."/>
            <person name="Ignatov A.N."/>
            <person name="Ravin N.V."/>
        </authorList>
    </citation>
    <scope>NUCLEOTIDE SEQUENCE [LARGE SCALE GENOMIC DNA]</scope>
    <source>
        <strain evidence="3">F-4157</strain>
    </source>
</reference>
<name>W9CER5_SCLBF</name>
<feature type="compositionally biased region" description="Low complexity" evidence="1">
    <location>
        <begin position="58"/>
        <end position="79"/>
    </location>
</feature>
<organism evidence="2 3">
    <name type="scientific">Sclerotinia borealis (strain F-4128)</name>
    <dbReference type="NCBI Taxonomy" id="1432307"/>
    <lineage>
        <taxon>Eukaryota</taxon>
        <taxon>Fungi</taxon>
        <taxon>Dikarya</taxon>
        <taxon>Ascomycota</taxon>
        <taxon>Pezizomycotina</taxon>
        <taxon>Leotiomycetes</taxon>
        <taxon>Helotiales</taxon>
        <taxon>Sclerotiniaceae</taxon>
        <taxon>Sclerotinia</taxon>
    </lineage>
</organism>
<sequence length="199" mass="20973">MSGSPTPKTTLRPSKFIEGPPLTSTTPNLAQTNEQLHSILLEMDSYESSRKSQRQTKSRSSSSSSSNSHSSHSSSCSTSSFPFFASCASKRMSHDYSASTSPPSTSTSTFISTAISTSAGCRKSGVRANLDTGNACTALSSLDSSPGRSRGSTIESMNAPGLVDEGSIRDVQILGLKIKGRLRAWSRGKDDMGRAYAGT</sequence>
<protein>
    <submittedName>
        <fullName evidence="2">Uncharacterized protein</fullName>
    </submittedName>
</protein>
<keyword evidence="3" id="KW-1185">Reference proteome</keyword>
<dbReference type="EMBL" id="AYSA01000256">
    <property type="protein sequence ID" value="ESZ94326.1"/>
    <property type="molecule type" value="Genomic_DNA"/>
</dbReference>
<dbReference type="HOGENOM" id="CLU_1524912_0_0_1"/>
<accession>W9CER5</accession>
<dbReference type="AlphaFoldDB" id="W9CER5"/>
<evidence type="ECO:0000256" key="1">
    <source>
        <dbReference type="SAM" id="MobiDB-lite"/>
    </source>
</evidence>
<feature type="compositionally biased region" description="Polar residues" evidence="1">
    <location>
        <begin position="1"/>
        <end position="12"/>
    </location>
</feature>
<dbReference type="Proteomes" id="UP000019487">
    <property type="component" value="Unassembled WGS sequence"/>
</dbReference>
<feature type="compositionally biased region" description="Polar residues" evidence="1">
    <location>
        <begin position="22"/>
        <end position="36"/>
    </location>
</feature>
<gene>
    <name evidence="2" type="ORF">SBOR_5322</name>
</gene>